<evidence type="ECO:0000256" key="1">
    <source>
        <dbReference type="ARBA" id="ARBA00022468"/>
    </source>
</evidence>
<dbReference type="PANTHER" id="PTHR15228">
    <property type="entry name" value="SPERMATHECAL PHYSIOLOGY VARIANT"/>
    <property type="match status" value="1"/>
</dbReference>
<feature type="domain" description="Rho-GAP" evidence="2">
    <location>
        <begin position="1"/>
        <end position="100"/>
    </location>
</feature>
<dbReference type="GO" id="GO:0007165">
    <property type="term" value="P:signal transduction"/>
    <property type="evidence" value="ECO:0007669"/>
    <property type="project" value="InterPro"/>
</dbReference>
<sequence>MLLKQQERTGNMLGLFRLPGRASLVKELYDAFYVHTVASLLKLYLRQLPEPLVPYSRYKEFLRCGQKLSSDRTLVTTVQSGRLQDKYSQSQLKPCSLNFH</sequence>
<dbReference type="GO" id="GO:1900028">
    <property type="term" value="P:negative regulation of ruffle assembly"/>
    <property type="evidence" value="ECO:0007669"/>
    <property type="project" value="TreeGrafter"/>
</dbReference>
<keyword evidence="1" id="KW-0343">GTPase activation</keyword>
<dbReference type="SUPFAM" id="SSF48350">
    <property type="entry name" value="GTPase activation domain, GAP"/>
    <property type="match status" value="1"/>
</dbReference>
<dbReference type="GO" id="GO:0035021">
    <property type="term" value="P:negative regulation of Rac protein signal transduction"/>
    <property type="evidence" value="ECO:0007669"/>
    <property type="project" value="TreeGrafter"/>
</dbReference>
<evidence type="ECO:0000313" key="4">
    <source>
        <dbReference type="Proteomes" id="UP000261620"/>
    </source>
</evidence>
<evidence type="ECO:0000313" key="3">
    <source>
        <dbReference type="Ensembl" id="ENSMMOP00000022331.1"/>
    </source>
</evidence>
<reference evidence="3" key="2">
    <citation type="submission" date="2025-09" db="UniProtKB">
        <authorList>
            <consortium name="Ensembl"/>
        </authorList>
    </citation>
    <scope>IDENTIFICATION</scope>
</reference>
<reference evidence="3" key="1">
    <citation type="submission" date="2025-08" db="UniProtKB">
        <authorList>
            <consortium name="Ensembl"/>
        </authorList>
    </citation>
    <scope>IDENTIFICATION</scope>
</reference>
<organism evidence="3 4">
    <name type="scientific">Mola mola</name>
    <name type="common">Ocean sunfish</name>
    <name type="synonym">Tetraodon mola</name>
    <dbReference type="NCBI Taxonomy" id="94237"/>
    <lineage>
        <taxon>Eukaryota</taxon>
        <taxon>Metazoa</taxon>
        <taxon>Chordata</taxon>
        <taxon>Craniata</taxon>
        <taxon>Vertebrata</taxon>
        <taxon>Euteleostomi</taxon>
        <taxon>Actinopterygii</taxon>
        <taxon>Neopterygii</taxon>
        <taxon>Teleostei</taxon>
        <taxon>Neoteleostei</taxon>
        <taxon>Acanthomorphata</taxon>
        <taxon>Eupercaria</taxon>
        <taxon>Tetraodontiformes</taxon>
        <taxon>Molidae</taxon>
        <taxon>Mola</taxon>
    </lineage>
</organism>
<dbReference type="Gene3D" id="1.10.555.10">
    <property type="entry name" value="Rho GTPase activation protein"/>
    <property type="match status" value="1"/>
</dbReference>
<dbReference type="STRING" id="94237.ENSMMOP00000022331"/>
<keyword evidence="4" id="KW-1185">Reference proteome</keyword>
<dbReference type="PROSITE" id="PS50238">
    <property type="entry name" value="RHOGAP"/>
    <property type="match status" value="1"/>
</dbReference>
<dbReference type="GO" id="GO:0035313">
    <property type="term" value="P:wound healing, spreading of epidermal cells"/>
    <property type="evidence" value="ECO:0007669"/>
    <property type="project" value="TreeGrafter"/>
</dbReference>
<accession>A0A3Q3XGV3</accession>
<dbReference type="PANTHER" id="PTHR15228:SF36">
    <property type="entry name" value="RHO GTPASE-ACTIVATING PROTEIN 24-LIKE ISOFORM X1"/>
    <property type="match status" value="1"/>
</dbReference>
<dbReference type="InterPro" id="IPR000198">
    <property type="entry name" value="RhoGAP_dom"/>
</dbReference>
<dbReference type="Pfam" id="PF00620">
    <property type="entry name" value="RhoGAP"/>
    <property type="match status" value="1"/>
</dbReference>
<proteinExistence type="predicted"/>
<name>A0A3Q3XGV3_MOLML</name>
<evidence type="ECO:0000259" key="2">
    <source>
        <dbReference type="PROSITE" id="PS50238"/>
    </source>
</evidence>
<dbReference type="InterPro" id="IPR051025">
    <property type="entry name" value="RhoGAP"/>
</dbReference>
<dbReference type="Ensembl" id="ENSMMOT00000022700.1">
    <property type="protein sequence ID" value="ENSMMOP00000022331.1"/>
    <property type="gene ID" value="ENSMMOG00000016973.1"/>
</dbReference>
<dbReference type="InterPro" id="IPR008936">
    <property type="entry name" value="Rho_GTPase_activation_prot"/>
</dbReference>
<protein>
    <recommendedName>
        <fullName evidence="2">Rho-GAP domain-containing protein</fullName>
    </recommendedName>
</protein>
<dbReference type="Proteomes" id="UP000261620">
    <property type="component" value="Unplaced"/>
</dbReference>
<dbReference type="GO" id="GO:0005925">
    <property type="term" value="C:focal adhesion"/>
    <property type="evidence" value="ECO:0007669"/>
    <property type="project" value="TreeGrafter"/>
</dbReference>
<dbReference type="GO" id="GO:0005096">
    <property type="term" value="F:GTPase activator activity"/>
    <property type="evidence" value="ECO:0007669"/>
    <property type="project" value="UniProtKB-KW"/>
</dbReference>
<dbReference type="AlphaFoldDB" id="A0A3Q3XGV3"/>